<dbReference type="OrthoDB" id="9775513at2"/>
<evidence type="ECO:0000256" key="5">
    <source>
        <dbReference type="ARBA" id="ARBA00022519"/>
    </source>
</evidence>
<evidence type="ECO:0000313" key="13">
    <source>
        <dbReference type="EMBL" id="OUD14391.1"/>
    </source>
</evidence>
<feature type="domain" description="AprE-like long alpha-helical hairpin" evidence="11">
    <location>
        <begin position="93"/>
        <end position="275"/>
    </location>
</feature>
<keyword evidence="10" id="KW-0175">Coiled coil</keyword>
<keyword evidence="8 9" id="KW-0472">Membrane</keyword>
<evidence type="ECO:0000256" key="4">
    <source>
        <dbReference type="ARBA" id="ARBA00022475"/>
    </source>
</evidence>
<sequence length="429" mass="49123">MYQKRVIQHTRPSYYSHLILWMSLLLMTLISVWAYHAELDEVTRGYGRVIPSSHLQVVQNLEGGIIAELNVKAGDIVEKDQVLLRIDDTRFASSYRESQLKAVDLEARLARLQAESQEKKFTIPKSLNAEQKIAFEREYQLYQSRQQTLQANLDVLNQQKQQRELEVKELKTRRTQIQNNQKLIQKELNITEPLVKKGVMSEIDLLRLQRENTTLRGDLETINASIPRVEAGVREVVQKIVEARSNFRNQAVRELNELQLEASQLSESSETLKDRVVRTAVRSPVRGTVKQVKMTTIGGVVQPGMDLVEIVPLEDSLLVEARVRPADIAFLRPGLAAMVKLTAYDFSIYGGLTAHLEHISADSLLDERGDSYFLIRVRTEKNYLNHLQQSLPIMPGMTAQVDILTGKKTVWSYLLKPIHRAWHNALQER</sequence>
<evidence type="ECO:0000256" key="6">
    <source>
        <dbReference type="ARBA" id="ARBA00022692"/>
    </source>
</evidence>
<feature type="coiled-coil region" evidence="10">
    <location>
        <begin position="248"/>
        <end position="275"/>
    </location>
</feature>
<evidence type="ECO:0000256" key="2">
    <source>
        <dbReference type="ARBA" id="ARBA00009477"/>
    </source>
</evidence>
<feature type="domain" description="AprE-like beta-barrel" evidence="12">
    <location>
        <begin position="317"/>
        <end position="406"/>
    </location>
</feature>
<evidence type="ECO:0000256" key="10">
    <source>
        <dbReference type="SAM" id="Coils"/>
    </source>
</evidence>
<dbReference type="Gene3D" id="2.40.50.100">
    <property type="match status" value="1"/>
</dbReference>
<comment type="similarity">
    <text evidence="2 9">Belongs to the membrane fusion protein (MFP) (TC 8.A.1) family.</text>
</comment>
<dbReference type="GO" id="GO:0005886">
    <property type="term" value="C:plasma membrane"/>
    <property type="evidence" value="ECO:0007669"/>
    <property type="project" value="UniProtKB-SubCell"/>
</dbReference>
<evidence type="ECO:0000259" key="12">
    <source>
        <dbReference type="Pfam" id="PF26002"/>
    </source>
</evidence>
<proteinExistence type="inferred from homology"/>
<comment type="caution">
    <text evidence="13">The sequence shown here is derived from an EMBL/GenBank/DDBJ whole genome shotgun (WGS) entry which is preliminary data.</text>
</comment>
<keyword evidence="14" id="KW-1185">Reference proteome</keyword>
<evidence type="ECO:0000256" key="3">
    <source>
        <dbReference type="ARBA" id="ARBA00022448"/>
    </source>
</evidence>
<keyword evidence="6 9" id="KW-0812">Transmembrane</keyword>
<feature type="coiled-coil region" evidence="10">
    <location>
        <begin position="95"/>
        <end position="187"/>
    </location>
</feature>
<feature type="transmembrane region" description="Helical" evidence="9">
    <location>
        <begin position="12"/>
        <end position="35"/>
    </location>
</feature>
<reference evidence="13 14" key="1">
    <citation type="submission" date="2016-12" db="EMBL/GenBank/DDBJ databases">
        <title>Thioflexothrix psekupsii D3 genome sequencing and assembly.</title>
        <authorList>
            <person name="Fomenkov A."/>
            <person name="Vincze T."/>
            <person name="Grabovich M."/>
            <person name="Anton B.P."/>
            <person name="Dubinina G."/>
            <person name="Orlova M."/>
            <person name="Belousova E."/>
            <person name="Roberts R.J."/>
        </authorList>
    </citation>
    <scope>NUCLEOTIDE SEQUENCE [LARGE SCALE GENOMIC DNA]</scope>
    <source>
        <strain evidence="13">D3</strain>
    </source>
</reference>
<dbReference type="AlphaFoldDB" id="A0A251X8T9"/>
<dbReference type="GO" id="GO:0009306">
    <property type="term" value="P:protein secretion"/>
    <property type="evidence" value="ECO:0007669"/>
    <property type="project" value="InterPro"/>
</dbReference>
<dbReference type="Gene3D" id="2.40.30.170">
    <property type="match status" value="1"/>
</dbReference>
<gene>
    <name evidence="13" type="ORF">TPSD3_08750</name>
</gene>
<evidence type="ECO:0000256" key="1">
    <source>
        <dbReference type="ARBA" id="ARBA00004377"/>
    </source>
</evidence>
<keyword evidence="7 9" id="KW-1133">Transmembrane helix</keyword>
<dbReference type="InterPro" id="IPR058982">
    <property type="entry name" value="Beta-barrel_AprE"/>
</dbReference>
<evidence type="ECO:0000256" key="8">
    <source>
        <dbReference type="ARBA" id="ARBA00023136"/>
    </source>
</evidence>
<dbReference type="InterPro" id="IPR050739">
    <property type="entry name" value="MFP"/>
</dbReference>
<dbReference type="InterPro" id="IPR058781">
    <property type="entry name" value="HH_AprE-like"/>
</dbReference>
<evidence type="ECO:0000256" key="9">
    <source>
        <dbReference type="RuleBase" id="RU365093"/>
    </source>
</evidence>
<dbReference type="EMBL" id="MSLT01000012">
    <property type="protein sequence ID" value="OUD14391.1"/>
    <property type="molecule type" value="Genomic_DNA"/>
</dbReference>
<dbReference type="Pfam" id="PF26002">
    <property type="entry name" value="Beta-barrel_AprE"/>
    <property type="match status" value="1"/>
</dbReference>
<keyword evidence="5 9" id="KW-0997">Cell inner membrane</keyword>
<evidence type="ECO:0000256" key="7">
    <source>
        <dbReference type="ARBA" id="ARBA00022989"/>
    </source>
</evidence>
<dbReference type="InterPro" id="IPR006144">
    <property type="entry name" value="Secretion_HlyD_CS"/>
</dbReference>
<evidence type="ECO:0000313" key="14">
    <source>
        <dbReference type="Proteomes" id="UP000194798"/>
    </source>
</evidence>
<comment type="subcellular location">
    <subcellularLocation>
        <location evidence="1 9">Cell inner membrane</location>
        <topology evidence="1 9">Single-pass membrane protein</topology>
    </subcellularLocation>
</comment>
<evidence type="ECO:0000259" key="11">
    <source>
        <dbReference type="Pfam" id="PF25994"/>
    </source>
</evidence>
<dbReference type="PANTHER" id="PTHR30386:SF26">
    <property type="entry name" value="TRANSPORT PROTEIN COMB"/>
    <property type="match status" value="1"/>
</dbReference>
<accession>A0A251X8T9</accession>
<dbReference type="Pfam" id="PF25994">
    <property type="entry name" value="HH_AprE"/>
    <property type="match status" value="1"/>
</dbReference>
<dbReference type="NCBIfam" id="TIGR01843">
    <property type="entry name" value="type_I_hlyD"/>
    <property type="match status" value="1"/>
</dbReference>
<name>A0A251X8T9_9GAMM</name>
<dbReference type="RefSeq" id="WP_086488170.1">
    <property type="nucleotide sequence ID" value="NZ_MSLT01000012.1"/>
</dbReference>
<protein>
    <recommendedName>
        <fullName evidence="9">Membrane fusion protein (MFP) family protein</fullName>
    </recommendedName>
</protein>
<dbReference type="PROSITE" id="PS00543">
    <property type="entry name" value="HLYD_FAMILY"/>
    <property type="match status" value="1"/>
</dbReference>
<dbReference type="PRINTS" id="PR01490">
    <property type="entry name" value="RTXTOXIND"/>
</dbReference>
<keyword evidence="3 9" id="KW-0813">Transport</keyword>
<organism evidence="13 14">
    <name type="scientific">Thioflexithrix psekupsensis</name>
    <dbReference type="NCBI Taxonomy" id="1570016"/>
    <lineage>
        <taxon>Bacteria</taxon>
        <taxon>Pseudomonadati</taxon>
        <taxon>Pseudomonadota</taxon>
        <taxon>Gammaproteobacteria</taxon>
        <taxon>Thiotrichales</taxon>
        <taxon>Thioflexithrix</taxon>
    </lineage>
</organism>
<keyword evidence="4 9" id="KW-1003">Cell membrane</keyword>
<dbReference type="InterPro" id="IPR010129">
    <property type="entry name" value="T1SS_HlyD"/>
</dbReference>
<dbReference type="PANTHER" id="PTHR30386">
    <property type="entry name" value="MEMBRANE FUSION SUBUNIT OF EMRAB-TOLC MULTIDRUG EFFLUX PUMP"/>
    <property type="match status" value="1"/>
</dbReference>
<dbReference type="Proteomes" id="UP000194798">
    <property type="component" value="Unassembled WGS sequence"/>
</dbReference>